<reference evidence="3" key="1">
    <citation type="submission" date="2017-04" db="EMBL/GenBank/DDBJ databases">
        <title>Plasmodium gonderi genome.</title>
        <authorList>
            <person name="Arisue N."/>
            <person name="Honma H."/>
            <person name="Kawai S."/>
            <person name="Tougan T."/>
            <person name="Tanabe K."/>
            <person name="Horii T."/>
        </authorList>
    </citation>
    <scope>NUCLEOTIDE SEQUENCE [LARGE SCALE GENOMIC DNA]</scope>
    <source>
        <strain evidence="3">ATCC 30045</strain>
    </source>
</reference>
<feature type="region of interest" description="Disordered" evidence="1">
    <location>
        <begin position="477"/>
        <end position="496"/>
    </location>
</feature>
<evidence type="ECO:0000313" key="2">
    <source>
        <dbReference type="EMBL" id="GAW79445.1"/>
    </source>
</evidence>
<dbReference type="EMBL" id="BDQF01000004">
    <property type="protein sequence ID" value="GAW79445.1"/>
    <property type="molecule type" value="Genomic_DNA"/>
</dbReference>
<dbReference type="InterPro" id="IPR036322">
    <property type="entry name" value="WD40_repeat_dom_sf"/>
</dbReference>
<dbReference type="OMA" id="YVHGYCG"/>
<keyword evidence="3" id="KW-1185">Reference proteome</keyword>
<organism evidence="2 3">
    <name type="scientific">Plasmodium gonderi</name>
    <dbReference type="NCBI Taxonomy" id="77519"/>
    <lineage>
        <taxon>Eukaryota</taxon>
        <taxon>Sar</taxon>
        <taxon>Alveolata</taxon>
        <taxon>Apicomplexa</taxon>
        <taxon>Aconoidasida</taxon>
        <taxon>Haemosporida</taxon>
        <taxon>Plasmodiidae</taxon>
        <taxon>Plasmodium</taxon>
        <taxon>Plasmodium (Plasmodium)</taxon>
    </lineage>
</organism>
<name>A0A1Y1JDP9_PLAGO</name>
<dbReference type="SUPFAM" id="SSF50978">
    <property type="entry name" value="WD40 repeat-like"/>
    <property type="match status" value="1"/>
</dbReference>
<comment type="caution">
    <text evidence="2">The sequence shown here is derived from an EMBL/GenBank/DDBJ whole genome shotgun (WGS) entry which is preliminary data.</text>
</comment>
<dbReference type="InterPro" id="IPR015943">
    <property type="entry name" value="WD40/YVTN_repeat-like_dom_sf"/>
</dbReference>
<dbReference type="GeneID" id="39746156"/>
<accession>A0A1Y1JDP9</accession>
<evidence type="ECO:0000313" key="3">
    <source>
        <dbReference type="Proteomes" id="UP000195521"/>
    </source>
</evidence>
<sequence length="1314" mass="153518">MEFEVNRGTHDGKKEIELRPEYVHGYCGSKNNIQKFANKKVMYPVHNLIVVYDLFDRVQSIFSEHVNKVILLKCRENTRSVLSAEETKSNIKIYLWDKQNFKTLAMIKIKKINFLDIDYLNDVQILVLCKYADKLILFVFFVERYNEKGVSLKGQKAYVIKSVRDFYQAKGENTRKKENEAGKCNAENEGGKCNAENEGGKCNAEKNGHGLAILEKRIMVKWPKWGDSTTGLFRKKRATNRTHRMFDIKTKSNIPEKIYFRKINAANTENFVKVEELKKGTLLCYHIVFIRPFGKMKKRFNELLKNFKIFVEINYNVCIYNQEYVFVHVLRNNILYERLRNNRITSSKFLNDGTFSWVKEGLPFFSFLSIDIFVNGLLLHYLAREEKIRSNISLVEVSSWGKAKVDAITDWSKNLCETNLNHDEVQNDVQRCIIRQLKDFFNDEISVIEVVNCFCSEERNDIDTFLNMYERVQEKRKKKGHHKITKSNGQKGNHNFMITKRNNRKNRYLRKKTYFFVGSKRGIIIIIDLLRPHKVIHLEKICTYSIVSIFSFQSSILILSSSGILYFLKVPNFVLHKAVDILNLGRRGPVSTKAGGTSLSSVLLKNDSLYAFRQNSESKNSFFVKNKVSMSEWENKVRSDTTMACFCNDQMRRLFPGSISSYVDKNKNCSDVEKNKNCSDVEKNKNCAHVEKNKNCSDVEKRHVTVCASCLLDIYTLVLGTSNDDMIFYNLFSNEICYIYTGRHKINCFLLERNHIIYTVQNCIYKLSIINYNIPVKILTLGKIRISSFLFYSSDVLICGTLKGCLYFFSISNESAKVINKVERKDFMHIGLKRLDGMGSYQERENKQKGIVGKYEHNNEVICLLYKKVYNNNASIRKWYNLREDEPSNQEDKIVCLILNKSKNILLCACEKCLFLFRIQVGGNEKIHLKYLRSLHFANIIVDVNLIKNYDNLFYVSTRDVITKKSGVNNFYNIYHLCSFNCTKNRRYKMNTIYKKVLLENIWHYPFLYNHEEQLDLLKNKFVCLLNRSVFVVYSYSYPVRKSCTWFCTSICSSICTSICTRPYTCSSKRDLRNYRKGDKKKIQSGKAINLGNLKSEEKNEASEEVSRLSCRNDYTYVDNFVKSGKAKLECNKYVSSTYLSEQNESIMTKEGRKKKKKKKKKKDELKEVAKVEVSCKLAHKIKESNTKSPMLIESNTKSPMLIESNTKSPMLIESNTKSPILIESNTESHTMDAFNRKKSWNIHQHSKVLKSKDKKKVKKEYPQMLNEDKDSMQEKQTDIMEGKKKDYKKYKLLSTILQKRANREFGRNYFCHE</sequence>
<dbReference type="RefSeq" id="XP_028542034.1">
    <property type="nucleotide sequence ID" value="XM_028686233.1"/>
</dbReference>
<protein>
    <submittedName>
        <fullName evidence="2">Uncharacterized protein</fullName>
    </submittedName>
</protein>
<dbReference type="Gene3D" id="2.130.10.10">
    <property type="entry name" value="YVTN repeat-like/Quinoprotein amine dehydrogenase"/>
    <property type="match status" value="1"/>
</dbReference>
<dbReference type="Proteomes" id="UP000195521">
    <property type="component" value="Unassembled WGS sequence"/>
</dbReference>
<proteinExistence type="predicted"/>
<gene>
    <name evidence="2" type="ORF">PGO_040450</name>
</gene>
<dbReference type="OrthoDB" id="386658at2759"/>
<evidence type="ECO:0000256" key="1">
    <source>
        <dbReference type="SAM" id="MobiDB-lite"/>
    </source>
</evidence>